<keyword evidence="4" id="KW-0560">Oxidoreductase</keyword>
<keyword evidence="3 6" id="KW-0862">Zinc</keyword>
<dbReference type="Pfam" id="PF08240">
    <property type="entry name" value="ADH_N"/>
    <property type="match status" value="1"/>
</dbReference>
<keyword evidence="10" id="KW-1185">Reference proteome</keyword>
<evidence type="ECO:0000256" key="5">
    <source>
        <dbReference type="ARBA" id="ARBA00023027"/>
    </source>
</evidence>
<dbReference type="InterPro" id="IPR013154">
    <property type="entry name" value="ADH-like_N"/>
</dbReference>
<evidence type="ECO:0000256" key="4">
    <source>
        <dbReference type="ARBA" id="ARBA00023002"/>
    </source>
</evidence>
<evidence type="ECO:0000256" key="3">
    <source>
        <dbReference type="ARBA" id="ARBA00022833"/>
    </source>
</evidence>
<evidence type="ECO:0000313" key="10">
    <source>
        <dbReference type="Proteomes" id="UP000564885"/>
    </source>
</evidence>
<dbReference type="SUPFAM" id="SSF50129">
    <property type="entry name" value="GroES-like"/>
    <property type="match status" value="2"/>
</dbReference>
<dbReference type="GO" id="GO:0005829">
    <property type="term" value="C:cytosol"/>
    <property type="evidence" value="ECO:0007669"/>
    <property type="project" value="TreeGrafter"/>
</dbReference>
<keyword evidence="7" id="KW-1133">Transmembrane helix</keyword>
<dbReference type="InterPro" id="IPR036291">
    <property type="entry name" value="NAD(P)-bd_dom_sf"/>
</dbReference>
<dbReference type="PANTHER" id="PTHR43880">
    <property type="entry name" value="ALCOHOL DEHYDROGENASE"/>
    <property type="match status" value="1"/>
</dbReference>
<dbReference type="PANTHER" id="PTHR43880:SF12">
    <property type="entry name" value="ALCOHOL DEHYDROGENASE CLASS-3"/>
    <property type="match status" value="1"/>
</dbReference>
<dbReference type="CDD" id="cd08281">
    <property type="entry name" value="liver_ADH_like1"/>
    <property type="match status" value="1"/>
</dbReference>
<dbReference type="Gene3D" id="3.40.50.720">
    <property type="entry name" value="NAD(P)-binding Rossmann-like Domain"/>
    <property type="match status" value="1"/>
</dbReference>
<feature type="transmembrane region" description="Helical" evidence="7">
    <location>
        <begin position="166"/>
        <end position="186"/>
    </location>
</feature>
<dbReference type="SMART" id="SM00829">
    <property type="entry name" value="PKS_ER"/>
    <property type="match status" value="1"/>
</dbReference>
<evidence type="ECO:0000256" key="1">
    <source>
        <dbReference type="ARBA" id="ARBA00001947"/>
    </source>
</evidence>
<name>A0A849I5L6_9HYPH</name>
<keyword evidence="7" id="KW-0472">Membrane</keyword>
<keyword evidence="5" id="KW-0520">NAD</keyword>
<dbReference type="EMBL" id="JABEPP010000007">
    <property type="protein sequence ID" value="NNM75156.1"/>
    <property type="molecule type" value="Genomic_DNA"/>
</dbReference>
<evidence type="ECO:0000259" key="8">
    <source>
        <dbReference type="SMART" id="SM00829"/>
    </source>
</evidence>
<dbReference type="GO" id="GO:0046294">
    <property type="term" value="P:formaldehyde catabolic process"/>
    <property type="evidence" value="ECO:0007669"/>
    <property type="project" value="TreeGrafter"/>
</dbReference>
<sequence length="374" mass="39013">MRARSAILRSSPVERPYADTRPLSIEEVELAPPGPGEVLVKIAAAGVCHSDLSAINGDRPRPTPIALGHEASGVVAELGPGVGDLAVGDHVVMSFLPVCGACGPCAEGRGQLCEPGHLANGRGTLLSGARRIRCDGEEINHHSGVSAFSEYAVISRRSIVKISRDVPLIEAALFGCAVMTGVGTVVNTCRVRMGESVAVVGLGGVGLSAVLGALACGASRVIAIDISHAKLDAAREIGATDTFMASDPNTVEAVRDLTGGGVHHAVEMAGSVQAFDLAFRLTRRGGTTAAAGLANPNQRFQIPPVALVGEERDIRGSYMGSCVPSRDIPRYIELWQQGRLPVTKLMSGTGPLDEINEAFDLLDRGEVIRHLVVM</sequence>
<comment type="similarity">
    <text evidence="6">Belongs to the zinc-containing alcohol dehydrogenase family.</text>
</comment>
<proteinExistence type="inferred from homology"/>
<dbReference type="Gene3D" id="3.90.180.10">
    <property type="entry name" value="Medium-chain alcohol dehydrogenases, catalytic domain"/>
    <property type="match status" value="1"/>
</dbReference>
<evidence type="ECO:0000313" key="9">
    <source>
        <dbReference type="EMBL" id="NNM75156.1"/>
    </source>
</evidence>
<accession>A0A849I5L6</accession>
<protein>
    <submittedName>
        <fullName evidence="9">Alcohol dehydrogenase catalytic domain-containing protein</fullName>
    </submittedName>
</protein>
<organism evidence="9 10">
    <name type="scientific">Enterovirga aerilata</name>
    <dbReference type="NCBI Taxonomy" id="2730920"/>
    <lineage>
        <taxon>Bacteria</taxon>
        <taxon>Pseudomonadati</taxon>
        <taxon>Pseudomonadota</taxon>
        <taxon>Alphaproteobacteria</taxon>
        <taxon>Hyphomicrobiales</taxon>
        <taxon>Methylobacteriaceae</taxon>
        <taxon>Enterovirga</taxon>
    </lineage>
</organism>
<dbReference type="InterPro" id="IPR020843">
    <property type="entry name" value="ER"/>
</dbReference>
<dbReference type="SUPFAM" id="SSF51735">
    <property type="entry name" value="NAD(P)-binding Rossmann-fold domains"/>
    <property type="match status" value="1"/>
</dbReference>
<dbReference type="InterPro" id="IPR013149">
    <property type="entry name" value="ADH-like_C"/>
</dbReference>
<dbReference type="Proteomes" id="UP000564885">
    <property type="component" value="Unassembled WGS sequence"/>
</dbReference>
<reference evidence="9 10" key="1">
    <citation type="submission" date="2020-04" db="EMBL/GenBank/DDBJ databases">
        <title>Enterovirga sp. isolate from soil.</title>
        <authorList>
            <person name="Chea S."/>
            <person name="Kim D.-U."/>
        </authorList>
    </citation>
    <scope>NUCLEOTIDE SEQUENCE [LARGE SCALE GENOMIC DNA]</scope>
    <source>
        <strain evidence="9 10">DB1703</strain>
    </source>
</reference>
<evidence type="ECO:0000256" key="7">
    <source>
        <dbReference type="SAM" id="Phobius"/>
    </source>
</evidence>
<dbReference type="Pfam" id="PF00107">
    <property type="entry name" value="ADH_zinc_N"/>
    <property type="match status" value="1"/>
</dbReference>
<dbReference type="GO" id="GO:0008270">
    <property type="term" value="F:zinc ion binding"/>
    <property type="evidence" value="ECO:0007669"/>
    <property type="project" value="InterPro"/>
</dbReference>
<dbReference type="InterPro" id="IPR011032">
    <property type="entry name" value="GroES-like_sf"/>
</dbReference>
<gene>
    <name evidence="9" type="ORF">HJG44_22610</name>
</gene>
<keyword evidence="2 6" id="KW-0479">Metal-binding</keyword>
<dbReference type="FunFam" id="3.40.50.720:FF:000003">
    <property type="entry name" value="S-(hydroxymethyl)glutathione dehydrogenase"/>
    <property type="match status" value="1"/>
</dbReference>
<evidence type="ECO:0000256" key="2">
    <source>
        <dbReference type="ARBA" id="ARBA00022723"/>
    </source>
</evidence>
<dbReference type="GO" id="GO:0051903">
    <property type="term" value="F:S-(hydroxymethyl)glutathione dehydrogenase [NAD(P)+] activity"/>
    <property type="evidence" value="ECO:0007669"/>
    <property type="project" value="TreeGrafter"/>
</dbReference>
<comment type="cofactor">
    <cofactor evidence="1 6">
        <name>Zn(2+)</name>
        <dbReference type="ChEBI" id="CHEBI:29105"/>
    </cofactor>
</comment>
<dbReference type="PROSITE" id="PS00059">
    <property type="entry name" value="ADH_ZINC"/>
    <property type="match status" value="1"/>
</dbReference>
<comment type="caution">
    <text evidence="9">The sequence shown here is derived from an EMBL/GenBank/DDBJ whole genome shotgun (WGS) entry which is preliminary data.</text>
</comment>
<dbReference type="InterPro" id="IPR002328">
    <property type="entry name" value="ADH_Zn_CS"/>
</dbReference>
<feature type="transmembrane region" description="Helical" evidence="7">
    <location>
        <begin position="198"/>
        <end position="223"/>
    </location>
</feature>
<dbReference type="AlphaFoldDB" id="A0A849I5L6"/>
<dbReference type="RefSeq" id="WP_171220649.1">
    <property type="nucleotide sequence ID" value="NZ_JABEPP010000007.1"/>
</dbReference>
<feature type="domain" description="Enoyl reductase (ER)" evidence="8">
    <location>
        <begin position="18"/>
        <end position="374"/>
    </location>
</feature>
<keyword evidence="7" id="KW-0812">Transmembrane</keyword>
<evidence type="ECO:0000256" key="6">
    <source>
        <dbReference type="RuleBase" id="RU361277"/>
    </source>
</evidence>